<reference evidence="1 2" key="1">
    <citation type="submission" date="2018-12" db="EMBL/GenBank/DDBJ databases">
        <authorList>
            <person name="Yang Y."/>
        </authorList>
    </citation>
    <scope>NUCLEOTIDE SEQUENCE [LARGE SCALE GENOMIC DNA]</scope>
    <source>
        <strain evidence="1 2">L-25-5w-1</strain>
    </source>
</reference>
<keyword evidence="2" id="KW-1185">Reference proteome</keyword>
<name>A0A3S0I0M6_9PROT</name>
<dbReference type="Proteomes" id="UP000277007">
    <property type="component" value="Unassembled WGS sequence"/>
</dbReference>
<dbReference type="AlphaFoldDB" id="A0A3S0I0M6"/>
<proteinExistence type="predicted"/>
<dbReference type="RefSeq" id="WP_126615720.1">
    <property type="nucleotide sequence ID" value="NZ_JBHUCY010000043.1"/>
</dbReference>
<accession>A0A3S0I0M6</accession>
<comment type="caution">
    <text evidence="1">The sequence shown here is derived from an EMBL/GenBank/DDBJ whole genome shotgun (WGS) entry which is preliminary data.</text>
</comment>
<organism evidence="1 2">
    <name type="scientific">Azospirillum griseum</name>
    <dbReference type="NCBI Taxonomy" id="2496639"/>
    <lineage>
        <taxon>Bacteria</taxon>
        <taxon>Pseudomonadati</taxon>
        <taxon>Pseudomonadota</taxon>
        <taxon>Alphaproteobacteria</taxon>
        <taxon>Rhodospirillales</taxon>
        <taxon>Azospirillaceae</taxon>
        <taxon>Azospirillum</taxon>
    </lineage>
</organism>
<sequence length="129" mass="14285">MGMVNLTNLAGKGISINSFSINGTEITGNLKHLRFGQTFMASYNDKPGSQFTSLKLVLVMSGVTYHIDLNKDHYFGGGEYHYPGDDSDVSYTLFGTNDSGSQMQFRLVYGKGGSDRLIYTNDTKYLDRV</sequence>
<protein>
    <submittedName>
        <fullName evidence="1">Uncharacterized protein</fullName>
    </submittedName>
</protein>
<evidence type="ECO:0000313" key="1">
    <source>
        <dbReference type="EMBL" id="RTR19845.1"/>
    </source>
</evidence>
<dbReference type="OrthoDB" id="7306331at2"/>
<evidence type="ECO:0000313" key="2">
    <source>
        <dbReference type="Proteomes" id="UP000277007"/>
    </source>
</evidence>
<gene>
    <name evidence="1" type="ORF">EJ903_12660</name>
</gene>
<dbReference type="EMBL" id="RXMA01000010">
    <property type="protein sequence ID" value="RTR19845.1"/>
    <property type="molecule type" value="Genomic_DNA"/>
</dbReference>